<dbReference type="CDD" id="cd18793">
    <property type="entry name" value="SF2_C_SNF"/>
    <property type="match status" value="1"/>
</dbReference>
<evidence type="ECO:0000313" key="5">
    <source>
        <dbReference type="Proteomes" id="UP001172728"/>
    </source>
</evidence>
<reference evidence="4" key="1">
    <citation type="submission" date="2023-06" db="EMBL/GenBank/DDBJ databases">
        <title>Sysu t00192.</title>
        <authorList>
            <person name="Gao L."/>
            <person name="Fang B.-Z."/>
            <person name="Li W.-J."/>
        </authorList>
    </citation>
    <scope>NUCLEOTIDE SEQUENCE</scope>
    <source>
        <strain evidence="4">SYSU T00192</strain>
    </source>
</reference>
<dbReference type="SUPFAM" id="SSF52540">
    <property type="entry name" value="P-loop containing nucleoside triphosphate hydrolases"/>
    <property type="match status" value="2"/>
</dbReference>
<name>A0ABT8G682_9MICO</name>
<proteinExistence type="predicted"/>
<feature type="domain" description="Helicase C-terminal" evidence="3">
    <location>
        <begin position="696"/>
        <end position="862"/>
    </location>
</feature>
<protein>
    <submittedName>
        <fullName evidence="4">DEAD/DEAH box helicase</fullName>
        <ecNumber evidence="4">3.6.4.-</ecNumber>
    </submittedName>
</protein>
<evidence type="ECO:0000313" key="4">
    <source>
        <dbReference type="EMBL" id="MDN4474636.1"/>
    </source>
</evidence>
<keyword evidence="4" id="KW-0347">Helicase</keyword>
<keyword evidence="4" id="KW-0547">Nucleotide-binding</keyword>
<gene>
    <name evidence="4" type="ORF">QQX09_02080</name>
</gene>
<organism evidence="4 5">
    <name type="scientific">Demequina litoralis</name>
    <dbReference type="NCBI Taxonomy" id="3051660"/>
    <lineage>
        <taxon>Bacteria</taxon>
        <taxon>Bacillati</taxon>
        <taxon>Actinomycetota</taxon>
        <taxon>Actinomycetes</taxon>
        <taxon>Micrococcales</taxon>
        <taxon>Demequinaceae</taxon>
        <taxon>Demequina</taxon>
    </lineage>
</organism>
<evidence type="ECO:0000259" key="2">
    <source>
        <dbReference type="PROSITE" id="PS51192"/>
    </source>
</evidence>
<dbReference type="InterPro" id="IPR038718">
    <property type="entry name" value="SNF2-like_sf"/>
</dbReference>
<dbReference type="SMART" id="SM00490">
    <property type="entry name" value="HELICc"/>
    <property type="match status" value="1"/>
</dbReference>
<dbReference type="EMBL" id="JAUHPW010000001">
    <property type="protein sequence ID" value="MDN4474636.1"/>
    <property type="molecule type" value="Genomic_DNA"/>
</dbReference>
<dbReference type="Pfam" id="PF00176">
    <property type="entry name" value="SNF2-rel_dom"/>
    <property type="match status" value="1"/>
</dbReference>
<dbReference type="InterPro" id="IPR001650">
    <property type="entry name" value="Helicase_C-like"/>
</dbReference>
<dbReference type="EC" id="3.6.4.-" evidence="4"/>
<dbReference type="GO" id="GO:0004386">
    <property type="term" value="F:helicase activity"/>
    <property type="evidence" value="ECO:0007669"/>
    <property type="project" value="UniProtKB-KW"/>
</dbReference>
<dbReference type="PROSITE" id="PS51194">
    <property type="entry name" value="HELICASE_CTER"/>
    <property type="match status" value="1"/>
</dbReference>
<keyword evidence="4" id="KW-0067">ATP-binding</keyword>
<keyword evidence="1 4" id="KW-0378">Hydrolase</keyword>
<evidence type="ECO:0000256" key="1">
    <source>
        <dbReference type="ARBA" id="ARBA00022801"/>
    </source>
</evidence>
<dbReference type="Proteomes" id="UP001172728">
    <property type="component" value="Unassembled WGS sequence"/>
</dbReference>
<dbReference type="InterPro" id="IPR000330">
    <property type="entry name" value="SNF2_N"/>
</dbReference>
<feature type="domain" description="Helicase ATP-binding" evidence="2">
    <location>
        <begin position="457"/>
        <end position="618"/>
    </location>
</feature>
<keyword evidence="5" id="KW-1185">Reference proteome</keyword>
<dbReference type="CDD" id="cd17919">
    <property type="entry name" value="DEXHc_Snf"/>
    <property type="match status" value="1"/>
</dbReference>
<dbReference type="Gene3D" id="3.40.50.10810">
    <property type="entry name" value="Tandem AAA-ATPase domain"/>
    <property type="match status" value="1"/>
</dbReference>
<dbReference type="InterPro" id="IPR014001">
    <property type="entry name" value="Helicase_ATP-bd"/>
</dbReference>
<dbReference type="GO" id="GO:0016787">
    <property type="term" value="F:hydrolase activity"/>
    <property type="evidence" value="ECO:0007669"/>
    <property type="project" value="UniProtKB-KW"/>
</dbReference>
<dbReference type="PANTHER" id="PTHR10799">
    <property type="entry name" value="SNF2/RAD54 HELICASE FAMILY"/>
    <property type="match status" value="1"/>
</dbReference>
<dbReference type="RefSeq" id="WP_301131035.1">
    <property type="nucleotide sequence ID" value="NZ_JAUHPW010000001.1"/>
</dbReference>
<evidence type="ECO:0000259" key="3">
    <source>
        <dbReference type="PROSITE" id="PS51194"/>
    </source>
</evidence>
<dbReference type="SMART" id="SM00487">
    <property type="entry name" value="DEXDc"/>
    <property type="match status" value="1"/>
</dbReference>
<dbReference type="InterPro" id="IPR027417">
    <property type="entry name" value="P-loop_NTPase"/>
</dbReference>
<dbReference type="InterPro" id="IPR049730">
    <property type="entry name" value="SNF2/RAD54-like_C"/>
</dbReference>
<dbReference type="Gene3D" id="3.40.50.300">
    <property type="entry name" value="P-loop containing nucleotide triphosphate hydrolases"/>
    <property type="match status" value="1"/>
</dbReference>
<comment type="caution">
    <text evidence="4">The sequence shown here is derived from an EMBL/GenBank/DDBJ whole genome shotgun (WGS) entry which is preliminary data.</text>
</comment>
<accession>A0ABT8G682</accession>
<sequence length="886" mass="97037">MEKDERAQLRAASDEVSTWVAHARTALTARTQIGSDADHAIAALRNRVVDLWLDGRVAWQVLILGPRDSRLLRDIARQVAQPAIGSEEGRGLGELTGSAATAVEQVKALVGARRFFSGSQKRESAANAAEYLKSFHAAALRTGLPAYVDYLAQSAAARCPDVPVELALAAHVDLVRHLGDASSEPALVARSSVIDLAASIATLDYALNQESLLCDAARAAGERVRAMETRSLLSEMPADRLREATRDRIRVGPLLDAGITDVQAVLDRSAILEQLPGIGATTANRMRAAAQTMWHTTYGEMPVRIDINRRTGETTELLSQLRAWEPAHRVTGATGDVALRDTFAPLVAAMDRKATHLVVLPVERSVPSFHEAMDTLHRAAARAAAMGDDARFGDPWDSFAARPADFFALLAELGFLTEHEEKTHGDLPDEIVAAIRQTELDTQELTASLRGYQSFAARFVLCQRKVLIGDEMGLGKTLEGLAVFAHLHAKGERHGLVICPASVVTNWVREVNTKTRLRSHRIHGRGRHEALQNWRRHGGVAVTTFETLKWLAPQLPPISDLSCVIVDEAQYVKNPSAHRSRRVVELVQAAEYSVFLTGTPLENRVGEFGTLVGYLRPDLVVDADELAPRRFRTQVAPAYLRRNQEDVLSELPELVEVSEWLPLSDADLAAYRDAVYAGQFMAMRKAAMSNRSSSAKVQRLLEIVEEAEANSRKVIVFSYFRDVLDDIVALLPGEVFGPLSGSVRADERQTMVDEFSAAGHGAVLVSQVVAGGVGLNIQAASVIVMCEPQLKPTTEWQAIARAHRMGQLNSVQVHRLLTENSVDERITEILARKKELFDEFARISNTAESAPEALDVSEAELAREVVALERERLFAQASLEEPAGER</sequence>
<dbReference type="PROSITE" id="PS51192">
    <property type="entry name" value="HELICASE_ATP_BIND_1"/>
    <property type="match status" value="1"/>
</dbReference>